<feature type="region of interest" description="Disordered" evidence="4">
    <location>
        <begin position="405"/>
        <end position="436"/>
    </location>
</feature>
<reference evidence="6" key="1">
    <citation type="submission" date="2021-01" db="EMBL/GenBank/DDBJ databases">
        <authorList>
            <consortium name="Genoscope - CEA"/>
            <person name="William W."/>
        </authorList>
    </citation>
    <scope>NUCLEOTIDE SEQUENCE</scope>
</reference>
<dbReference type="EMBL" id="CAJJDN010000089">
    <property type="protein sequence ID" value="CAD8107490.1"/>
    <property type="molecule type" value="Genomic_DNA"/>
</dbReference>
<evidence type="ECO:0000256" key="1">
    <source>
        <dbReference type="ARBA" id="ARBA00022723"/>
    </source>
</evidence>
<feature type="compositionally biased region" description="Polar residues" evidence="4">
    <location>
        <begin position="405"/>
        <end position="418"/>
    </location>
</feature>
<feature type="compositionally biased region" description="Polar residues" evidence="4">
    <location>
        <begin position="276"/>
        <end position="288"/>
    </location>
</feature>
<evidence type="ECO:0000256" key="2">
    <source>
        <dbReference type="ARBA" id="ARBA00022771"/>
    </source>
</evidence>
<evidence type="ECO:0000256" key="4">
    <source>
        <dbReference type="SAM" id="MobiDB-lite"/>
    </source>
</evidence>
<proteinExistence type="predicted"/>
<gene>
    <name evidence="6" type="ORF">PSON_ATCC_30995.1.T0890040</name>
</gene>
<dbReference type="Pfam" id="PF21366">
    <property type="entry name" value="TRAFD1-XIAF1_ZnF"/>
    <property type="match status" value="1"/>
</dbReference>
<feature type="region of interest" description="Disordered" evidence="4">
    <location>
        <begin position="312"/>
        <end position="333"/>
    </location>
</feature>
<dbReference type="OrthoDB" id="193703at2759"/>
<feature type="compositionally biased region" description="Basic and acidic residues" evidence="4">
    <location>
        <begin position="316"/>
        <end position="327"/>
    </location>
</feature>
<feature type="domain" description="TRAFD1/XAF1 zinc finger" evidence="5">
    <location>
        <begin position="94"/>
        <end position="127"/>
    </location>
</feature>
<dbReference type="GO" id="GO:0008270">
    <property type="term" value="F:zinc ion binding"/>
    <property type="evidence" value="ECO:0007669"/>
    <property type="project" value="UniProtKB-KW"/>
</dbReference>
<keyword evidence="3" id="KW-0862">Zinc</keyword>
<dbReference type="GO" id="GO:0005739">
    <property type="term" value="C:mitochondrion"/>
    <property type="evidence" value="ECO:0007669"/>
    <property type="project" value="TreeGrafter"/>
</dbReference>
<dbReference type="InterPro" id="IPR049439">
    <property type="entry name" value="TRAFD1-XIAF1_Znf"/>
</dbReference>
<dbReference type="PANTHER" id="PTHR16295">
    <property type="entry name" value="TRAF-TYPE ZINC FINGER PROTEIN-RELATED"/>
    <property type="match status" value="1"/>
</dbReference>
<accession>A0A8S1PW51</accession>
<organism evidence="6 7">
    <name type="scientific">Paramecium sonneborni</name>
    <dbReference type="NCBI Taxonomy" id="65129"/>
    <lineage>
        <taxon>Eukaryota</taxon>
        <taxon>Sar</taxon>
        <taxon>Alveolata</taxon>
        <taxon>Ciliophora</taxon>
        <taxon>Intramacronucleata</taxon>
        <taxon>Oligohymenophorea</taxon>
        <taxon>Peniculida</taxon>
        <taxon>Parameciidae</taxon>
        <taxon>Paramecium</taxon>
    </lineage>
</organism>
<sequence>MSQQTQQCSNCRAQIAESVFALHEIYCIRNNIECKRCRQFYDKNDPQSHEEEFHKGTACEFCKEIFQDISKHTKCLKQPVQCIHCGLDQTKDQIFQHENICGSRTEKCDICKQYIMIRELNKHTSTCVPPKPKEIIQEKLPTQKPIENRQIQQQPQQNVHLPKPDYKYQDQKYKYQPEVEVSRPQQKYQAKHEIFGFEKPSLPFSQQQQLQQPSQAQYQQQAQQIRQPIIKYDKPAETRTDHHSQNKKIPQQYYNFSQQQQIVAEQKSKPKEYPLQPTTNNIKRQASGNEEIRNAYPQQEKLTDKYANQFSNQQKYPDRKVDEHRQYDPNTYMNRQQENKYYENKQLDNRGFDKKQSDQYLHRQYSQQQQQKQQQISKAVDDEIDYLALGLTREEIEQQKVYLESLQQQRKPQESQPKPQEYKARSEYSQATKVYK</sequence>
<evidence type="ECO:0000259" key="5">
    <source>
        <dbReference type="Pfam" id="PF21366"/>
    </source>
</evidence>
<protein>
    <recommendedName>
        <fullName evidence="5">TRAFD1/XAF1 zinc finger domain-containing protein</fullName>
    </recommendedName>
</protein>
<feature type="compositionally biased region" description="Polar residues" evidence="4">
    <location>
        <begin position="427"/>
        <end position="436"/>
    </location>
</feature>
<dbReference type="AlphaFoldDB" id="A0A8S1PW51"/>
<evidence type="ECO:0000313" key="6">
    <source>
        <dbReference type="EMBL" id="CAD8107490.1"/>
    </source>
</evidence>
<dbReference type="Proteomes" id="UP000692954">
    <property type="component" value="Unassembled WGS sequence"/>
</dbReference>
<dbReference type="Pfam" id="PF23580">
    <property type="entry name" value="Znf_XAF1_N"/>
    <property type="match status" value="1"/>
</dbReference>
<comment type="caution">
    <text evidence="6">The sequence shown here is derived from an EMBL/GenBank/DDBJ whole genome shotgun (WGS) entry which is preliminary data.</text>
</comment>
<keyword evidence="1" id="KW-0479">Metal-binding</keyword>
<dbReference type="PANTHER" id="PTHR16295:SF10">
    <property type="entry name" value="EXPRESSED PROTEIN"/>
    <property type="match status" value="1"/>
</dbReference>
<feature type="region of interest" description="Disordered" evidence="4">
    <location>
        <begin position="261"/>
        <end position="288"/>
    </location>
</feature>
<keyword evidence="2" id="KW-0863">Zinc-finger</keyword>
<evidence type="ECO:0000313" key="7">
    <source>
        <dbReference type="Proteomes" id="UP000692954"/>
    </source>
</evidence>
<evidence type="ECO:0000256" key="3">
    <source>
        <dbReference type="ARBA" id="ARBA00022833"/>
    </source>
</evidence>
<dbReference type="InterPro" id="IPR051986">
    <property type="entry name" value="Innate_Immune_Apopt_Reg"/>
</dbReference>
<name>A0A8S1PW51_9CILI</name>
<keyword evidence="7" id="KW-1185">Reference proteome</keyword>